<dbReference type="EMBL" id="UGSO01000001">
    <property type="protein sequence ID" value="SUB15692.1"/>
    <property type="molecule type" value="Genomic_DNA"/>
</dbReference>
<proteinExistence type="predicted"/>
<keyword evidence="2" id="KW-1185">Reference proteome</keyword>
<accession>A0A379ADR8</accession>
<evidence type="ECO:0000313" key="2">
    <source>
        <dbReference type="Proteomes" id="UP000254640"/>
    </source>
</evidence>
<gene>
    <name evidence="1" type="ORF">NCTC9381_01585</name>
</gene>
<protein>
    <submittedName>
        <fullName evidence="1">Uncharacterized protein</fullName>
    </submittedName>
</protein>
<evidence type="ECO:0000313" key="1">
    <source>
        <dbReference type="EMBL" id="SUB15692.1"/>
    </source>
</evidence>
<dbReference type="AlphaFoldDB" id="A0A379ADR8"/>
<sequence>MTYLPGTARNRFVRLVLLQQLAEAVKVDIWQPVPPVALSAGQARTVILFPPDAFSFWLNNEGELVKLVHIGIQSKEPV</sequence>
<reference evidence="1 2" key="1">
    <citation type="submission" date="2018-06" db="EMBL/GenBank/DDBJ databases">
        <authorList>
            <consortium name="Pathogen Informatics"/>
            <person name="Doyle S."/>
        </authorList>
    </citation>
    <scope>NUCLEOTIDE SEQUENCE [LARGE SCALE GENOMIC DNA]</scope>
    <source>
        <strain evidence="1 2">NCTC9381</strain>
    </source>
</reference>
<dbReference type="Proteomes" id="UP000254640">
    <property type="component" value="Unassembled WGS sequence"/>
</dbReference>
<name>A0A379ADR8_ENTAG</name>
<organism evidence="1 2">
    <name type="scientific">Enterobacter agglomerans</name>
    <name type="common">Erwinia herbicola</name>
    <name type="synonym">Pantoea agglomerans</name>
    <dbReference type="NCBI Taxonomy" id="549"/>
    <lineage>
        <taxon>Bacteria</taxon>
        <taxon>Pseudomonadati</taxon>
        <taxon>Pseudomonadota</taxon>
        <taxon>Gammaproteobacteria</taxon>
        <taxon>Enterobacterales</taxon>
        <taxon>Erwiniaceae</taxon>
        <taxon>Pantoea</taxon>
        <taxon>Pantoea agglomerans group</taxon>
    </lineage>
</organism>